<dbReference type="Proteomes" id="UP000095286">
    <property type="component" value="Unplaced"/>
</dbReference>
<dbReference type="WBParaSite" id="RSKR_0000611700.1">
    <property type="protein sequence ID" value="RSKR_0000611700.1"/>
    <property type="gene ID" value="RSKR_0000611700"/>
</dbReference>
<accession>A0AC35TZY6</accession>
<protein>
    <submittedName>
        <fullName evidence="2">Cysteine protease</fullName>
    </submittedName>
</protein>
<evidence type="ECO:0000313" key="1">
    <source>
        <dbReference type="Proteomes" id="UP000095286"/>
    </source>
</evidence>
<proteinExistence type="predicted"/>
<sequence length="396" mass="45116">MTCLGGSKSDNVSPGVGYGTIQRKLKARWYVIISVFLIILATIAAGGHICYADFEECKNILGLHATPNENLATTQTAISYSPSEWAHLKEAFENYLIYYKKHYSQNHIKYQRFMNFVDNMESMIKAERRNPSISFGINNFTDWSEEEMQSMLIKDDLIKVDANISGGTFEAPEDHFFSFEKTLDYKWEHDGLDNIVLPDQENYCASSSHLSAFRVQQMISRKDHHCRTNVQELFECFNKDTVCEGTAPYNVFEFMKEKGVSCGNAEPFICNDNTVKRYFVGHVLDAAGSAKNERHMLNLLKNGFPFTVSVTVPKEFFSYRSGIFEPTPQQCNQKPSFGKHVMVVVGYGSKNKTDYWLLQNTIKSIGYKNGFVRWKRGENVCGIADMPLSIVDPRVV</sequence>
<evidence type="ECO:0000313" key="2">
    <source>
        <dbReference type="WBParaSite" id="RSKR_0000611700.1"/>
    </source>
</evidence>
<reference evidence="2" key="1">
    <citation type="submission" date="2016-11" db="UniProtKB">
        <authorList>
            <consortium name="WormBaseParasite"/>
        </authorList>
    </citation>
    <scope>IDENTIFICATION</scope>
    <source>
        <strain evidence="2">KR3021</strain>
    </source>
</reference>
<name>A0AC35TZY6_9BILA</name>
<organism evidence="1 2">
    <name type="scientific">Rhabditophanes sp. KR3021</name>
    <dbReference type="NCBI Taxonomy" id="114890"/>
    <lineage>
        <taxon>Eukaryota</taxon>
        <taxon>Metazoa</taxon>
        <taxon>Ecdysozoa</taxon>
        <taxon>Nematoda</taxon>
        <taxon>Chromadorea</taxon>
        <taxon>Rhabditida</taxon>
        <taxon>Tylenchina</taxon>
        <taxon>Panagrolaimomorpha</taxon>
        <taxon>Strongyloidoidea</taxon>
        <taxon>Alloionematidae</taxon>
        <taxon>Rhabditophanes</taxon>
    </lineage>
</organism>